<evidence type="ECO:0000259" key="12">
    <source>
        <dbReference type="Pfam" id="PF05193"/>
    </source>
</evidence>
<dbReference type="GO" id="GO:0004222">
    <property type="term" value="F:metalloendopeptidase activity"/>
    <property type="evidence" value="ECO:0007669"/>
    <property type="project" value="InterPro"/>
</dbReference>
<evidence type="ECO:0000256" key="8">
    <source>
        <dbReference type="ARBA" id="ARBA00023128"/>
    </source>
</evidence>
<comment type="similarity">
    <text evidence="9">Belongs to the peptidase M16 family.</text>
</comment>
<sequence>MLRLGRLLRSNAGAAAAAVATSGLPRNLSLADPHCAAQIEHIRPVVYSTLPNGFRVACEHVPNLKFVTIGVWIDVGSRFETMENSGVAHFLEHLNFKGTKNFTKKQIEDCFESLGAHFNAYTSRDRTAYYIKVFNKDVDRVLELLSDVLQHGNYTPRDVELERPTILAEMREVEMLVDEVIMDNLHHCGFDATADGLPLTILGPVNNIAKTIKRETVLDFINVHYTAPRMTMVCCGGLSPDIVHKYAEKFFGMLPSHTNRKPCSAKYVGGNHTMWNREMMTTHTAVAYPICGARHEDCVPLQLLHNIVGQYHRERHDQFIHQRMNPTLAASLDAPGADPLEMWKPFYTPYEDISLLGYHFVTVQDKSGADPSTKPDQVPRGGACTEMPNGETTQSRVLDYFFKTIHQLAESGPSSALLEEAKCDYKAAQMIMTDSTTNSAEDLGRQMIHFGRRVPMKEIFAQVDAVTPASFRDTLARYVENVVPTVATIGAPSRMPIGDEMERIRMKAARSASTTA</sequence>
<evidence type="ECO:0000313" key="14">
    <source>
        <dbReference type="Proteomes" id="UP000051952"/>
    </source>
</evidence>
<feature type="region of interest" description="Disordered" evidence="10">
    <location>
        <begin position="366"/>
        <end position="389"/>
    </location>
</feature>
<feature type="domain" description="Peptidase M16 N-terminal" evidence="11">
    <location>
        <begin position="55"/>
        <end position="198"/>
    </location>
</feature>
<comment type="cofactor">
    <cofactor evidence="1">
        <name>Zn(2+)</name>
        <dbReference type="ChEBI" id="CHEBI:29105"/>
    </cofactor>
</comment>
<dbReference type="AlphaFoldDB" id="A0A0S4IUJ1"/>
<dbReference type="FunFam" id="3.30.830.10:FF:000008">
    <property type="entry name" value="Mitochondrial-processing peptidase subunit beta"/>
    <property type="match status" value="1"/>
</dbReference>
<evidence type="ECO:0000256" key="2">
    <source>
        <dbReference type="ARBA" id="ARBA00004173"/>
    </source>
</evidence>
<reference evidence="14" key="1">
    <citation type="submission" date="2015-09" db="EMBL/GenBank/DDBJ databases">
        <authorList>
            <consortium name="Pathogen Informatics"/>
        </authorList>
    </citation>
    <scope>NUCLEOTIDE SEQUENCE [LARGE SCALE GENOMIC DNA]</scope>
    <source>
        <strain evidence="14">Lake Konstanz</strain>
    </source>
</reference>
<dbReference type="PANTHER" id="PTHR11851:SF149">
    <property type="entry name" value="GH01077P"/>
    <property type="match status" value="1"/>
</dbReference>
<dbReference type="OrthoDB" id="10251424at2759"/>
<dbReference type="GO" id="GO:0005739">
    <property type="term" value="C:mitochondrion"/>
    <property type="evidence" value="ECO:0007669"/>
    <property type="project" value="UniProtKB-SubCell"/>
</dbReference>
<keyword evidence="4" id="KW-0479">Metal-binding</keyword>
<proteinExistence type="inferred from homology"/>
<evidence type="ECO:0000313" key="13">
    <source>
        <dbReference type="EMBL" id="CUG11470.1"/>
    </source>
</evidence>
<evidence type="ECO:0000259" key="11">
    <source>
        <dbReference type="Pfam" id="PF00675"/>
    </source>
</evidence>
<evidence type="ECO:0000256" key="9">
    <source>
        <dbReference type="RuleBase" id="RU004447"/>
    </source>
</evidence>
<dbReference type="OMA" id="IDVVCDM"/>
<evidence type="ECO:0000256" key="6">
    <source>
        <dbReference type="ARBA" id="ARBA00022833"/>
    </source>
</evidence>
<comment type="subcellular location">
    <subcellularLocation>
        <location evidence="2">Mitochondrion</location>
    </subcellularLocation>
</comment>
<dbReference type="PANTHER" id="PTHR11851">
    <property type="entry name" value="METALLOPROTEASE"/>
    <property type="match status" value="1"/>
</dbReference>
<dbReference type="GO" id="GO:0006508">
    <property type="term" value="P:proteolysis"/>
    <property type="evidence" value="ECO:0007669"/>
    <property type="project" value="UniProtKB-KW"/>
</dbReference>
<keyword evidence="7" id="KW-0482">Metalloprotease</keyword>
<organism evidence="13 14">
    <name type="scientific">Bodo saltans</name>
    <name type="common">Flagellated protozoan</name>
    <dbReference type="NCBI Taxonomy" id="75058"/>
    <lineage>
        <taxon>Eukaryota</taxon>
        <taxon>Discoba</taxon>
        <taxon>Euglenozoa</taxon>
        <taxon>Kinetoplastea</taxon>
        <taxon>Metakinetoplastina</taxon>
        <taxon>Eubodonida</taxon>
        <taxon>Bodonidae</taxon>
        <taxon>Bodo</taxon>
    </lineage>
</organism>
<dbReference type="Pfam" id="PF00675">
    <property type="entry name" value="Peptidase_M16"/>
    <property type="match status" value="1"/>
</dbReference>
<evidence type="ECO:0000256" key="5">
    <source>
        <dbReference type="ARBA" id="ARBA00022801"/>
    </source>
</evidence>
<dbReference type="Proteomes" id="UP000051952">
    <property type="component" value="Unassembled WGS sequence"/>
</dbReference>
<dbReference type="SUPFAM" id="SSF63411">
    <property type="entry name" value="LuxS/MPP-like metallohydrolase"/>
    <property type="match status" value="2"/>
</dbReference>
<keyword evidence="6" id="KW-0862">Zinc</keyword>
<dbReference type="Pfam" id="PF05193">
    <property type="entry name" value="Peptidase_M16_C"/>
    <property type="match status" value="1"/>
</dbReference>
<dbReference type="PROSITE" id="PS00143">
    <property type="entry name" value="INSULINASE"/>
    <property type="match status" value="1"/>
</dbReference>
<dbReference type="Gene3D" id="3.30.830.10">
    <property type="entry name" value="Metalloenzyme, LuxS/M16 peptidase-like"/>
    <property type="match status" value="2"/>
</dbReference>
<name>A0A0S4IUJ1_BODSA</name>
<accession>A0A0S4IUJ1</accession>
<protein>
    <submittedName>
        <fullName evidence="13">Mitochondrial processing peptide beta subunit, putative</fullName>
    </submittedName>
</protein>
<dbReference type="GO" id="GO:0046872">
    <property type="term" value="F:metal ion binding"/>
    <property type="evidence" value="ECO:0007669"/>
    <property type="project" value="UniProtKB-KW"/>
</dbReference>
<dbReference type="InterPro" id="IPR007863">
    <property type="entry name" value="Peptidase_M16_C"/>
</dbReference>
<feature type="domain" description="Peptidase M16 C-terminal" evidence="12">
    <location>
        <begin position="212"/>
        <end position="312"/>
    </location>
</feature>
<evidence type="ECO:0000256" key="10">
    <source>
        <dbReference type="SAM" id="MobiDB-lite"/>
    </source>
</evidence>
<gene>
    <name evidence="13" type="ORF">BSAL_05020</name>
</gene>
<dbReference type="EMBL" id="CYKH01000659">
    <property type="protein sequence ID" value="CUG11470.1"/>
    <property type="molecule type" value="Genomic_DNA"/>
</dbReference>
<dbReference type="InterPro" id="IPR001431">
    <property type="entry name" value="Pept_M16_Zn_BS"/>
</dbReference>
<keyword evidence="14" id="KW-1185">Reference proteome</keyword>
<dbReference type="InterPro" id="IPR011249">
    <property type="entry name" value="Metalloenz_LuxS/M16"/>
</dbReference>
<dbReference type="InterPro" id="IPR011765">
    <property type="entry name" value="Pept_M16_N"/>
</dbReference>
<evidence type="ECO:0000256" key="7">
    <source>
        <dbReference type="ARBA" id="ARBA00023049"/>
    </source>
</evidence>
<evidence type="ECO:0000256" key="3">
    <source>
        <dbReference type="ARBA" id="ARBA00022670"/>
    </source>
</evidence>
<dbReference type="InterPro" id="IPR050361">
    <property type="entry name" value="MPP/UQCRC_Complex"/>
</dbReference>
<evidence type="ECO:0000256" key="1">
    <source>
        <dbReference type="ARBA" id="ARBA00001947"/>
    </source>
</evidence>
<keyword evidence="5" id="KW-0378">Hydrolase</keyword>
<keyword evidence="3" id="KW-0645">Protease</keyword>
<keyword evidence="8" id="KW-0496">Mitochondrion</keyword>
<evidence type="ECO:0000256" key="4">
    <source>
        <dbReference type="ARBA" id="ARBA00022723"/>
    </source>
</evidence>
<dbReference type="VEuPathDB" id="TriTrypDB:BSAL_05020"/>